<feature type="compositionally biased region" description="Low complexity" evidence="6">
    <location>
        <begin position="520"/>
        <end position="532"/>
    </location>
</feature>
<dbReference type="InterPro" id="IPR011009">
    <property type="entry name" value="Kinase-like_dom_sf"/>
</dbReference>
<dbReference type="CDD" id="cd14014">
    <property type="entry name" value="STKc_PknB_like"/>
    <property type="match status" value="1"/>
</dbReference>
<feature type="compositionally biased region" description="Pro residues" evidence="6">
    <location>
        <begin position="341"/>
        <end position="350"/>
    </location>
</feature>
<sequence>MYVDDHFGGSVTDEAAALRQTAAAPLRPADPELVGPYVPLALLGSGGMGRVYLARPSDDSPGLFAVKVIRPEYAEDPTFRRRFEQEALVHGRVRTPRAPRLCGTGFQDELLWMATEYLAALDLADAVREGGALEPGAVWRLVAELGQALADLAATGIVHRDLKPSNVLLSVRGAHVIDFGISKAADASAITGTGNRVGTPAYMSPEYLRTGQCDAASDVFSLAGTLIYAAAGRAPFGDGTGVDVMHRVAFEEPDAEVIGEITASDPALGALLAACLAKDPERRPTPSALIEAARERAGASAQAPGWPEPLLGSVLERQRAYDTLYRFPVERAAELRSPGHRPNPAPPLPAVPKDAAPVPPPAPDAASAETSPGKRRPAGALAWVRRPAPATAAAVALCALTALVFVLARPTDRATASPPGSPATASDGTAAKPGGVLPRPGNSGGKSAPTTSGSGTETTDGPAVPSLVPGSTDGDGDGKPDPTAPGAPTDAATGGGTGTGAVAGPGAGPGTGAVAGTDGGPEATPTPSATTPSPDPSPTEPDLAPWVTDCTYYAGRARTAPGDTGKRVKQVQCILLKRGYEIGGDVDGVFGDGLEAAMRSFQADKGLVVNGIVKRATWDDLRAAQ</sequence>
<dbReference type="SMART" id="SM00220">
    <property type="entry name" value="S_TKc"/>
    <property type="match status" value="1"/>
</dbReference>
<dbReference type="PROSITE" id="PS00107">
    <property type="entry name" value="PROTEIN_KINASE_ATP"/>
    <property type="match status" value="1"/>
</dbReference>
<dbReference type="SUPFAM" id="SSF47090">
    <property type="entry name" value="PGBD-like"/>
    <property type="match status" value="1"/>
</dbReference>
<reference evidence="8 9" key="1">
    <citation type="submission" date="2023-07" db="EMBL/GenBank/DDBJ databases">
        <title>Comparative genomics of wheat-associated soil bacteria to identify genetic determinants of phenazine resistance.</title>
        <authorList>
            <person name="Mouncey N."/>
        </authorList>
    </citation>
    <scope>NUCLEOTIDE SEQUENCE [LARGE SCALE GENOMIC DNA]</scope>
    <source>
        <strain evidence="8 9">W2I16</strain>
    </source>
</reference>
<feature type="compositionally biased region" description="Gly residues" evidence="6">
    <location>
        <begin position="493"/>
        <end position="519"/>
    </location>
</feature>
<dbReference type="InterPro" id="IPR002477">
    <property type="entry name" value="Peptidoglycan-bd-like"/>
</dbReference>
<dbReference type="InterPro" id="IPR008271">
    <property type="entry name" value="Ser/Thr_kinase_AS"/>
</dbReference>
<dbReference type="Gene3D" id="1.10.510.10">
    <property type="entry name" value="Transferase(Phosphotransferase) domain 1"/>
    <property type="match status" value="1"/>
</dbReference>
<evidence type="ECO:0000256" key="1">
    <source>
        <dbReference type="ARBA" id="ARBA00022679"/>
    </source>
</evidence>
<keyword evidence="1 8" id="KW-0808">Transferase</keyword>
<evidence type="ECO:0000256" key="2">
    <source>
        <dbReference type="ARBA" id="ARBA00022741"/>
    </source>
</evidence>
<dbReference type="EMBL" id="JAUSZS010000002">
    <property type="protein sequence ID" value="MDQ0931287.1"/>
    <property type="molecule type" value="Genomic_DNA"/>
</dbReference>
<evidence type="ECO:0000256" key="5">
    <source>
        <dbReference type="PROSITE-ProRule" id="PRU10141"/>
    </source>
</evidence>
<evidence type="ECO:0000256" key="4">
    <source>
        <dbReference type="ARBA" id="ARBA00022840"/>
    </source>
</evidence>
<dbReference type="Proteomes" id="UP001223072">
    <property type="component" value="Unassembled WGS sequence"/>
</dbReference>
<dbReference type="PROSITE" id="PS00108">
    <property type="entry name" value="PROTEIN_KINASE_ST"/>
    <property type="match status" value="1"/>
</dbReference>
<dbReference type="EC" id="2.7.11.1" evidence="8"/>
<dbReference type="PROSITE" id="PS50011">
    <property type="entry name" value="PROTEIN_KINASE_DOM"/>
    <property type="match status" value="1"/>
</dbReference>
<dbReference type="SUPFAM" id="SSF56112">
    <property type="entry name" value="Protein kinase-like (PK-like)"/>
    <property type="match status" value="1"/>
</dbReference>
<dbReference type="PANTHER" id="PTHR43289:SF34">
    <property type="entry name" value="SERINE_THREONINE-PROTEIN KINASE YBDM-RELATED"/>
    <property type="match status" value="1"/>
</dbReference>
<evidence type="ECO:0000256" key="3">
    <source>
        <dbReference type="ARBA" id="ARBA00022777"/>
    </source>
</evidence>
<dbReference type="Pfam" id="PF01471">
    <property type="entry name" value="PG_binding_1"/>
    <property type="match status" value="1"/>
</dbReference>
<feature type="region of interest" description="Disordered" evidence="6">
    <location>
        <begin position="412"/>
        <end position="545"/>
    </location>
</feature>
<gene>
    <name evidence="8" type="ORF">QFZ49_001194</name>
</gene>
<dbReference type="InterPro" id="IPR036366">
    <property type="entry name" value="PGBDSf"/>
</dbReference>
<dbReference type="InterPro" id="IPR036365">
    <property type="entry name" value="PGBD-like_sf"/>
</dbReference>
<dbReference type="GO" id="GO:0004674">
    <property type="term" value="F:protein serine/threonine kinase activity"/>
    <property type="evidence" value="ECO:0007669"/>
    <property type="project" value="UniProtKB-KW"/>
</dbReference>
<evidence type="ECO:0000313" key="9">
    <source>
        <dbReference type="Proteomes" id="UP001223072"/>
    </source>
</evidence>
<feature type="binding site" evidence="5">
    <location>
        <position position="67"/>
    </location>
    <ligand>
        <name>ATP</name>
        <dbReference type="ChEBI" id="CHEBI:30616"/>
    </ligand>
</feature>
<dbReference type="Pfam" id="PF00069">
    <property type="entry name" value="Pkinase"/>
    <property type="match status" value="1"/>
</dbReference>
<keyword evidence="4 5" id="KW-0067">ATP-binding</keyword>
<keyword evidence="8" id="KW-0723">Serine/threonine-protein kinase</keyword>
<keyword evidence="3 8" id="KW-0418">Kinase</keyword>
<keyword evidence="2 5" id="KW-0547">Nucleotide-binding</keyword>
<evidence type="ECO:0000313" key="8">
    <source>
        <dbReference type="EMBL" id="MDQ0931287.1"/>
    </source>
</evidence>
<protein>
    <submittedName>
        <fullName evidence="8">Serine/threonine protein kinase</fullName>
        <ecNumber evidence="8">2.7.11.1</ecNumber>
    </submittedName>
</protein>
<dbReference type="Gene3D" id="1.10.101.10">
    <property type="entry name" value="PGBD-like superfamily/PGBD"/>
    <property type="match status" value="1"/>
</dbReference>
<organism evidence="8 9">
    <name type="scientific">Streptomyces turgidiscabies</name>
    <dbReference type="NCBI Taxonomy" id="85558"/>
    <lineage>
        <taxon>Bacteria</taxon>
        <taxon>Bacillati</taxon>
        <taxon>Actinomycetota</taxon>
        <taxon>Actinomycetes</taxon>
        <taxon>Kitasatosporales</taxon>
        <taxon>Streptomycetaceae</taxon>
        <taxon>Streptomyces</taxon>
    </lineage>
</organism>
<dbReference type="InterPro" id="IPR000719">
    <property type="entry name" value="Prot_kinase_dom"/>
</dbReference>
<dbReference type="RefSeq" id="WP_307625375.1">
    <property type="nucleotide sequence ID" value="NZ_JAUSZS010000002.1"/>
</dbReference>
<comment type="caution">
    <text evidence="8">The sequence shown here is derived from an EMBL/GenBank/DDBJ whole genome shotgun (WGS) entry which is preliminary data.</text>
</comment>
<evidence type="ECO:0000256" key="6">
    <source>
        <dbReference type="SAM" id="MobiDB-lite"/>
    </source>
</evidence>
<proteinExistence type="predicted"/>
<dbReference type="Gene3D" id="3.30.200.20">
    <property type="entry name" value="Phosphorylase Kinase, domain 1"/>
    <property type="match status" value="1"/>
</dbReference>
<evidence type="ECO:0000259" key="7">
    <source>
        <dbReference type="PROSITE" id="PS50011"/>
    </source>
</evidence>
<feature type="compositionally biased region" description="Low complexity" evidence="6">
    <location>
        <begin position="450"/>
        <end position="459"/>
    </location>
</feature>
<dbReference type="PANTHER" id="PTHR43289">
    <property type="entry name" value="MITOGEN-ACTIVATED PROTEIN KINASE KINASE KINASE 20-RELATED"/>
    <property type="match status" value="1"/>
</dbReference>
<dbReference type="InterPro" id="IPR017441">
    <property type="entry name" value="Protein_kinase_ATP_BS"/>
</dbReference>
<name>A0ABU0RH17_9ACTN</name>
<keyword evidence="9" id="KW-1185">Reference proteome</keyword>
<feature type="domain" description="Protein kinase" evidence="7">
    <location>
        <begin position="37"/>
        <end position="311"/>
    </location>
</feature>
<feature type="region of interest" description="Disordered" evidence="6">
    <location>
        <begin position="335"/>
        <end position="375"/>
    </location>
</feature>
<accession>A0ABU0RH17</accession>
<feature type="compositionally biased region" description="Low complexity" evidence="6">
    <location>
        <begin position="412"/>
        <end position="426"/>
    </location>
</feature>